<dbReference type="RefSeq" id="YP_009631624.1">
    <property type="nucleotide sequence ID" value="NC_042230.1"/>
</dbReference>
<reference evidence="1" key="1">
    <citation type="journal article" date="2019" name="BMC Genomics">
        <title>Mobile genetic elements explain size variation in the mitochondrial genomes of four closely-related Armillaria species.</title>
        <authorList>
            <person name="Kolesnikova A.I."/>
            <person name="Putintseva Y.A."/>
            <person name="Simonov E.P."/>
            <person name="Biriukov V.V."/>
            <person name="Oreshkova N.V."/>
            <person name="Pavlov I.N."/>
            <person name="Sharov V.V."/>
            <person name="Kuzmin D.A."/>
            <person name="Anderson J.B."/>
            <person name="Krutovsky K.V."/>
        </authorList>
    </citation>
    <scope>NUCLEOTIDE SEQUENCE [LARGE SCALE GENOMIC DNA]</scope>
</reference>
<dbReference type="GeneID" id="40135599"/>
<evidence type="ECO:0000313" key="1">
    <source>
        <dbReference type="EMBL" id="QCB16404.1"/>
    </source>
</evidence>
<dbReference type="AlphaFoldDB" id="A0A4D6FF28"/>
<dbReference type="EMBL" id="MH407470">
    <property type="protein sequence ID" value="QCB16404.1"/>
    <property type="molecule type" value="Genomic_DNA"/>
</dbReference>
<name>A0A4D6FF28_9AGAR</name>
<gene>
    <name evidence="1" type="primary">dpol</name>
</gene>
<protein>
    <submittedName>
        <fullName evidence="1">DNA polymerase</fullName>
    </submittedName>
</protein>
<keyword evidence="1" id="KW-0496">Mitochondrion</keyword>
<proteinExistence type="predicted"/>
<sequence length="88" mass="10770">MTWDEVIKLFNGATITKYIPLRFFKSFKNFNIKINDTSISVKFNPDKELRDNIYYPINIFNLKHEMDNRPLLQRLFNKMKKFIKFFVK</sequence>
<organism evidence="1">
    <name type="scientific">Armillaria borealis</name>
    <dbReference type="NCBI Taxonomy" id="47425"/>
    <lineage>
        <taxon>Eukaryota</taxon>
        <taxon>Fungi</taxon>
        <taxon>Dikarya</taxon>
        <taxon>Basidiomycota</taxon>
        <taxon>Agaricomycotina</taxon>
        <taxon>Agaricomycetes</taxon>
        <taxon>Agaricomycetidae</taxon>
        <taxon>Agaricales</taxon>
        <taxon>Marasmiineae</taxon>
        <taxon>Physalacriaceae</taxon>
        <taxon>Armillaria</taxon>
    </lineage>
</organism>
<geneLocation type="mitochondrion" evidence="1"/>
<accession>A0A4D6FF28</accession>